<proteinExistence type="inferred from homology"/>
<evidence type="ECO:0000256" key="2">
    <source>
        <dbReference type="ARBA" id="ARBA00023015"/>
    </source>
</evidence>
<dbReference type="PROSITE" id="PS50944">
    <property type="entry name" value="HTH_DTXR"/>
    <property type="match status" value="1"/>
</dbReference>
<reference evidence="6" key="1">
    <citation type="submission" date="2020-10" db="EMBL/GenBank/DDBJ databases">
        <authorList>
            <person name="Gilroy R."/>
        </authorList>
    </citation>
    <scope>NUCLEOTIDE SEQUENCE</scope>
    <source>
        <strain evidence="6">ChiHjej9B8-7071</strain>
    </source>
</reference>
<dbReference type="GO" id="GO:0046983">
    <property type="term" value="F:protein dimerization activity"/>
    <property type="evidence" value="ECO:0007669"/>
    <property type="project" value="InterPro"/>
</dbReference>
<keyword evidence="2" id="KW-0805">Transcription regulation</keyword>
<dbReference type="PANTHER" id="PTHR33238:SF7">
    <property type="entry name" value="IRON-DEPENDENT TRANSCRIPTIONAL REGULATOR"/>
    <property type="match status" value="1"/>
</dbReference>
<evidence type="ECO:0000313" key="6">
    <source>
        <dbReference type="EMBL" id="HIR09730.1"/>
    </source>
</evidence>
<dbReference type="InterPro" id="IPR036388">
    <property type="entry name" value="WH-like_DNA-bd_sf"/>
</dbReference>
<dbReference type="AlphaFoldDB" id="A0A9D1D719"/>
<dbReference type="GO" id="GO:0003700">
    <property type="term" value="F:DNA-binding transcription factor activity"/>
    <property type="evidence" value="ECO:0007669"/>
    <property type="project" value="InterPro"/>
</dbReference>
<gene>
    <name evidence="6" type="ORF">IAA70_04935</name>
</gene>
<accession>A0A9D1D719</accession>
<evidence type="ECO:0000313" key="7">
    <source>
        <dbReference type="Proteomes" id="UP000824258"/>
    </source>
</evidence>
<sequence>MNLHESGEDYLETILRLREEKGQVRSIDVAGALSVSKPSVSVAMKKLRDSGHIEMDETGLLTLTAEGEAVAQRIYERHRVIAKMLMGLGVEPETAAREACKIEHDISADTFEKIKRHIRGQSETL</sequence>
<dbReference type="SUPFAM" id="SSF46785">
    <property type="entry name" value="Winged helix' DNA-binding domain"/>
    <property type="match status" value="1"/>
</dbReference>
<dbReference type="SUPFAM" id="SSF47979">
    <property type="entry name" value="Iron-dependent repressor protein, dimerization domain"/>
    <property type="match status" value="1"/>
</dbReference>
<dbReference type="InterPro" id="IPR036390">
    <property type="entry name" value="WH_DNA-bd_sf"/>
</dbReference>
<dbReference type="Pfam" id="PF02742">
    <property type="entry name" value="Fe_dep_repr_C"/>
    <property type="match status" value="1"/>
</dbReference>
<dbReference type="GO" id="GO:0003677">
    <property type="term" value="F:DNA binding"/>
    <property type="evidence" value="ECO:0007669"/>
    <property type="project" value="UniProtKB-KW"/>
</dbReference>
<protein>
    <submittedName>
        <fullName evidence="6">Metal-dependent transcriptional regulator</fullName>
    </submittedName>
</protein>
<dbReference type="PANTHER" id="PTHR33238">
    <property type="entry name" value="IRON (METAL) DEPENDENT REPRESSOR, DTXR FAMILY"/>
    <property type="match status" value="1"/>
</dbReference>
<organism evidence="6 7">
    <name type="scientific">Candidatus Avoscillospira stercoripullorum</name>
    <dbReference type="NCBI Taxonomy" id="2840709"/>
    <lineage>
        <taxon>Bacteria</taxon>
        <taxon>Bacillati</taxon>
        <taxon>Bacillota</taxon>
        <taxon>Clostridia</taxon>
        <taxon>Eubacteriales</taxon>
        <taxon>Oscillospiraceae</taxon>
        <taxon>Oscillospiraceae incertae sedis</taxon>
        <taxon>Candidatus Avoscillospira</taxon>
    </lineage>
</organism>
<dbReference type="InterPro" id="IPR022689">
    <property type="entry name" value="Iron_dep_repressor"/>
</dbReference>
<evidence type="ECO:0000256" key="1">
    <source>
        <dbReference type="ARBA" id="ARBA00007871"/>
    </source>
</evidence>
<dbReference type="InterPro" id="IPR036421">
    <property type="entry name" value="Fe_dep_repressor_sf"/>
</dbReference>
<keyword evidence="3" id="KW-0238">DNA-binding</keyword>
<dbReference type="Gene3D" id="1.10.10.10">
    <property type="entry name" value="Winged helix-like DNA-binding domain superfamily/Winged helix DNA-binding domain"/>
    <property type="match status" value="1"/>
</dbReference>
<evidence type="ECO:0000256" key="4">
    <source>
        <dbReference type="ARBA" id="ARBA00023163"/>
    </source>
</evidence>
<comment type="similarity">
    <text evidence="1">Belongs to the DtxR/MntR family.</text>
</comment>
<dbReference type="EMBL" id="DVGD01000149">
    <property type="protein sequence ID" value="HIR09730.1"/>
    <property type="molecule type" value="Genomic_DNA"/>
</dbReference>
<evidence type="ECO:0000259" key="5">
    <source>
        <dbReference type="PROSITE" id="PS50944"/>
    </source>
</evidence>
<dbReference type="SMART" id="SM00529">
    <property type="entry name" value="HTH_DTXR"/>
    <property type="match status" value="1"/>
</dbReference>
<name>A0A9D1D719_9FIRM</name>
<dbReference type="InterPro" id="IPR022687">
    <property type="entry name" value="HTH_DTXR"/>
</dbReference>
<dbReference type="Gene3D" id="1.10.60.10">
    <property type="entry name" value="Iron dependent repressor, metal binding and dimerisation domain"/>
    <property type="match status" value="1"/>
</dbReference>
<dbReference type="Pfam" id="PF01325">
    <property type="entry name" value="Fe_dep_repress"/>
    <property type="match status" value="1"/>
</dbReference>
<feature type="domain" description="HTH dtxR-type" evidence="5">
    <location>
        <begin position="3"/>
        <end position="64"/>
    </location>
</feature>
<dbReference type="GO" id="GO:0046914">
    <property type="term" value="F:transition metal ion binding"/>
    <property type="evidence" value="ECO:0007669"/>
    <property type="project" value="InterPro"/>
</dbReference>
<dbReference type="Proteomes" id="UP000824258">
    <property type="component" value="Unassembled WGS sequence"/>
</dbReference>
<evidence type="ECO:0000256" key="3">
    <source>
        <dbReference type="ARBA" id="ARBA00023125"/>
    </source>
</evidence>
<reference evidence="6" key="2">
    <citation type="journal article" date="2021" name="PeerJ">
        <title>Extensive microbial diversity within the chicken gut microbiome revealed by metagenomics and culture.</title>
        <authorList>
            <person name="Gilroy R."/>
            <person name="Ravi A."/>
            <person name="Getino M."/>
            <person name="Pursley I."/>
            <person name="Horton D.L."/>
            <person name="Alikhan N.F."/>
            <person name="Baker D."/>
            <person name="Gharbi K."/>
            <person name="Hall N."/>
            <person name="Watson M."/>
            <person name="Adriaenssens E.M."/>
            <person name="Foster-Nyarko E."/>
            <person name="Jarju S."/>
            <person name="Secka A."/>
            <person name="Antonio M."/>
            <person name="Oren A."/>
            <person name="Chaudhuri R.R."/>
            <person name="La Ragione R."/>
            <person name="Hildebrand F."/>
            <person name="Pallen M.J."/>
        </authorList>
    </citation>
    <scope>NUCLEOTIDE SEQUENCE</scope>
    <source>
        <strain evidence="6">ChiHjej9B8-7071</strain>
    </source>
</reference>
<comment type="caution">
    <text evidence="6">The sequence shown here is derived from an EMBL/GenBank/DDBJ whole genome shotgun (WGS) entry which is preliminary data.</text>
</comment>
<keyword evidence="4" id="KW-0804">Transcription</keyword>
<dbReference type="InterPro" id="IPR050536">
    <property type="entry name" value="DtxR_MntR_Metal-Reg"/>
</dbReference>
<dbReference type="InterPro" id="IPR001367">
    <property type="entry name" value="Fe_dep_repressor"/>
</dbReference>